<keyword evidence="2" id="KW-1185">Reference proteome</keyword>
<evidence type="ECO:0000313" key="1">
    <source>
        <dbReference type="EMBL" id="MPC39869.1"/>
    </source>
</evidence>
<comment type="caution">
    <text evidence="1">The sequence shown here is derived from an EMBL/GenBank/DDBJ whole genome shotgun (WGS) entry which is preliminary data.</text>
</comment>
<reference evidence="1 2" key="1">
    <citation type="submission" date="2019-05" db="EMBL/GenBank/DDBJ databases">
        <title>Another draft genome of Portunus trituberculatus and its Hox gene families provides insights of decapod evolution.</title>
        <authorList>
            <person name="Jeong J.-H."/>
            <person name="Song I."/>
            <person name="Kim S."/>
            <person name="Choi T."/>
            <person name="Kim D."/>
            <person name="Ryu S."/>
            <person name="Kim W."/>
        </authorList>
    </citation>
    <scope>NUCLEOTIDE SEQUENCE [LARGE SCALE GENOMIC DNA]</scope>
    <source>
        <tissue evidence="1">Muscle</tissue>
    </source>
</reference>
<dbReference type="Proteomes" id="UP000324222">
    <property type="component" value="Unassembled WGS sequence"/>
</dbReference>
<sequence>MGVNVEFLGLVEFLRWSGVGNWYGEGNEMRTEALQITNDSLLLRHHHPQPLHLPAATQAMNNNNDNELTVT</sequence>
<accession>A0A5B7F3P4</accession>
<name>A0A5B7F3P4_PORTR</name>
<dbReference type="AlphaFoldDB" id="A0A5B7F3P4"/>
<dbReference type="EMBL" id="VSRR010004503">
    <property type="protein sequence ID" value="MPC39869.1"/>
    <property type="molecule type" value="Genomic_DNA"/>
</dbReference>
<protein>
    <submittedName>
        <fullName evidence="1">Uncharacterized protein</fullName>
    </submittedName>
</protein>
<organism evidence="1 2">
    <name type="scientific">Portunus trituberculatus</name>
    <name type="common">Swimming crab</name>
    <name type="synonym">Neptunus trituberculatus</name>
    <dbReference type="NCBI Taxonomy" id="210409"/>
    <lineage>
        <taxon>Eukaryota</taxon>
        <taxon>Metazoa</taxon>
        <taxon>Ecdysozoa</taxon>
        <taxon>Arthropoda</taxon>
        <taxon>Crustacea</taxon>
        <taxon>Multicrustacea</taxon>
        <taxon>Malacostraca</taxon>
        <taxon>Eumalacostraca</taxon>
        <taxon>Eucarida</taxon>
        <taxon>Decapoda</taxon>
        <taxon>Pleocyemata</taxon>
        <taxon>Brachyura</taxon>
        <taxon>Eubrachyura</taxon>
        <taxon>Portunoidea</taxon>
        <taxon>Portunidae</taxon>
        <taxon>Portuninae</taxon>
        <taxon>Portunus</taxon>
    </lineage>
</organism>
<gene>
    <name evidence="1" type="ORF">E2C01_033419</name>
</gene>
<proteinExistence type="predicted"/>
<evidence type="ECO:0000313" key="2">
    <source>
        <dbReference type="Proteomes" id="UP000324222"/>
    </source>
</evidence>